<dbReference type="AlphaFoldDB" id="A0A1M5HF88"/>
<name>A0A1M5HF88_9BRAD</name>
<protein>
    <recommendedName>
        <fullName evidence="4">Glucans biosynthesis protein</fullName>
    </recommendedName>
</protein>
<accession>A0A1M5HF88</accession>
<sequence>MSDHVRNTGPMLASPRCGARTRSGGTCRSPAVHGRKRCRMHGGAPGSGAPKANRSARKHGLFTKDAIAERRRIQALLGEARRLLEEMK</sequence>
<reference evidence="2 3" key="1">
    <citation type="submission" date="2016-11" db="EMBL/GenBank/DDBJ databases">
        <authorList>
            <person name="Jaros S."/>
            <person name="Januszkiewicz K."/>
            <person name="Wedrychowicz H."/>
        </authorList>
    </citation>
    <scope>NUCLEOTIDE SEQUENCE [LARGE SCALE GENOMIC DNA]</scope>
    <source>
        <strain evidence="2 3">GAS242</strain>
    </source>
</reference>
<dbReference type="InterPro" id="IPR047675">
    <property type="entry name" value="Putative_zinc-bd"/>
</dbReference>
<evidence type="ECO:0008006" key="4">
    <source>
        <dbReference type="Google" id="ProtNLM"/>
    </source>
</evidence>
<dbReference type="EMBL" id="LT670818">
    <property type="protein sequence ID" value="SHG14614.1"/>
    <property type="molecule type" value="Genomic_DNA"/>
</dbReference>
<evidence type="ECO:0000313" key="2">
    <source>
        <dbReference type="EMBL" id="SHG14614.1"/>
    </source>
</evidence>
<organism evidence="2 3">
    <name type="scientific">Bradyrhizobium erythrophlei</name>
    <dbReference type="NCBI Taxonomy" id="1437360"/>
    <lineage>
        <taxon>Bacteria</taxon>
        <taxon>Pseudomonadati</taxon>
        <taxon>Pseudomonadota</taxon>
        <taxon>Alphaproteobacteria</taxon>
        <taxon>Hyphomicrobiales</taxon>
        <taxon>Nitrobacteraceae</taxon>
        <taxon>Bradyrhizobium</taxon>
    </lineage>
</organism>
<evidence type="ECO:0000313" key="3">
    <source>
        <dbReference type="Proteomes" id="UP000190675"/>
    </source>
</evidence>
<gene>
    <name evidence="2" type="ORF">SAMN05444169_0788</name>
</gene>
<feature type="region of interest" description="Disordered" evidence="1">
    <location>
        <begin position="1"/>
        <end position="59"/>
    </location>
</feature>
<evidence type="ECO:0000256" key="1">
    <source>
        <dbReference type="SAM" id="MobiDB-lite"/>
    </source>
</evidence>
<dbReference type="OrthoDB" id="7597230at2"/>
<proteinExistence type="predicted"/>
<dbReference type="RefSeq" id="WP_079564764.1">
    <property type="nucleotide sequence ID" value="NZ_LT670818.1"/>
</dbReference>
<dbReference type="NCBIfam" id="NF041373">
    <property type="entry name" value="HGG_STG"/>
    <property type="match status" value="1"/>
</dbReference>
<dbReference type="Proteomes" id="UP000190675">
    <property type="component" value="Chromosome I"/>
</dbReference>